<sequence>MDTDTSTMNPLRASQHFLSLVATFCLDIFDLSVYAFLTAVALCALFFALTTLGPIYSTLYPLFLRERTRVTHWRFPFEFLKSSTRSRVKPQVPRSISRRWVIYTWRVLHTVRIGGISPVVLFLWASIPAVLVSFIFHQRRQALKARKAEACKHLLAKKNLHAAQKACEKESQPVDAIRSALKCSLCTALFTLPYTLSPCGHTFDYHCLEQFFRTAPPSFFDSRSKAADLPARQRFCPECRVEVTAPPALAWAVKIVAEAVAHPDAPEPLQAKSDPWKGFFRGSI</sequence>
<dbReference type="AlphaFoldDB" id="A0AAD6UCZ6"/>
<evidence type="ECO:0000256" key="3">
    <source>
        <dbReference type="ARBA" id="ARBA00022833"/>
    </source>
</evidence>
<proteinExistence type="predicted"/>
<keyword evidence="5" id="KW-0472">Membrane</keyword>
<feature type="transmembrane region" description="Helical" evidence="5">
    <location>
        <begin position="115"/>
        <end position="136"/>
    </location>
</feature>
<dbReference type="InterPro" id="IPR001841">
    <property type="entry name" value="Znf_RING"/>
</dbReference>
<keyword evidence="3" id="KW-0862">Zinc</keyword>
<dbReference type="PROSITE" id="PS50089">
    <property type="entry name" value="ZF_RING_2"/>
    <property type="match status" value="1"/>
</dbReference>
<organism evidence="7 8">
    <name type="scientific">Mycena belliarum</name>
    <dbReference type="NCBI Taxonomy" id="1033014"/>
    <lineage>
        <taxon>Eukaryota</taxon>
        <taxon>Fungi</taxon>
        <taxon>Dikarya</taxon>
        <taxon>Basidiomycota</taxon>
        <taxon>Agaricomycotina</taxon>
        <taxon>Agaricomycetes</taxon>
        <taxon>Agaricomycetidae</taxon>
        <taxon>Agaricales</taxon>
        <taxon>Marasmiineae</taxon>
        <taxon>Mycenaceae</taxon>
        <taxon>Mycena</taxon>
    </lineage>
</organism>
<feature type="transmembrane region" description="Helical" evidence="5">
    <location>
        <begin position="36"/>
        <end position="56"/>
    </location>
</feature>
<evidence type="ECO:0000259" key="6">
    <source>
        <dbReference type="PROSITE" id="PS50089"/>
    </source>
</evidence>
<evidence type="ECO:0000256" key="4">
    <source>
        <dbReference type="PROSITE-ProRule" id="PRU00175"/>
    </source>
</evidence>
<dbReference type="SMART" id="SM00184">
    <property type="entry name" value="RING"/>
    <property type="match status" value="1"/>
</dbReference>
<comment type="caution">
    <text evidence="7">The sequence shown here is derived from an EMBL/GenBank/DDBJ whole genome shotgun (WGS) entry which is preliminary data.</text>
</comment>
<accession>A0AAD6UCZ6</accession>
<dbReference type="Pfam" id="PF13445">
    <property type="entry name" value="zf-RING_UBOX"/>
    <property type="match status" value="1"/>
</dbReference>
<dbReference type="Proteomes" id="UP001222325">
    <property type="component" value="Unassembled WGS sequence"/>
</dbReference>
<dbReference type="SUPFAM" id="SSF57850">
    <property type="entry name" value="RING/U-box"/>
    <property type="match status" value="1"/>
</dbReference>
<name>A0AAD6UCZ6_9AGAR</name>
<keyword evidence="5" id="KW-1133">Transmembrane helix</keyword>
<dbReference type="EMBL" id="JARJCN010000015">
    <property type="protein sequence ID" value="KAJ7093895.1"/>
    <property type="molecule type" value="Genomic_DNA"/>
</dbReference>
<keyword evidence="2 4" id="KW-0863">Zinc-finger</keyword>
<dbReference type="Gene3D" id="3.30.40.10">
    <property type="entry name" value="Zinc/RING finger domain, C3HC4 (zinc finger)"/>
    <property type="match status" value="1"/>
</dbReference>
<keyword evidence="5" id="KW-0812">Transmembrane</keyword>
<evidence type="ECO:0000313" key="8">
    <source>
        <dbReference type="Proteomes" id="UP001222325"/>
    </source>
</evidence>
<keyword evidence="8" id="KW-1185">Reference proteome</keyword>
<gene>
    <name evidence="7" type="ORF">B0H15DRAFT_831142</name>
</gene>
<dbReference type="InterPro" id="IPR027370">
    <property type="entry name" value="Znf-RING_euk"/>
</dbReference>
<reference evidence="7" key="1">
    <citation type="submission" date="2023-03" db="EMBL/GenBank/DDBJ databases">
        <title>Massive genome expansion in bonnet fungi (Mycena s.s.) driven by repeated elements and novel gene families across ecological guilds.</title>
        <authorList>
            <consortium name="Lawrence Berkeley National Laboratory"/>
            <person name="Harder C.B."/>
            <person name="Miyauchi S."/>
            <person name="Viragh M."/>
            <person name="Kuo A."/>
            <person name="Thoen E."/>
            <person name="Andreopoulos B."/>
            <person name="Lu D."/>
            <person name="Skrede I."/>
            <person name="Drula E."/>
            <person name="Henrissat B."/>
            <person name="Morin E."/>
            <person name="Kohler A."/>
            <person name="Barry K."/>
            <person name="LaButti K."/>
            <person name="Morin E."/>
            <person name="Salamov A."/>
            <person name="Lipzen A."/>
            <person name="Mereny Z."/>
            <person name="Hegedus B."/>
            <person name="Baldrian P."/>
            <person name="Stursova M."/>
            <person name="Weitz H."/>
            <person name="Taylor A."/>
            <person name="Grigoriev I.V."/>
            <person name="Nagy L.G."/>
            <person name="Martin F."/>
            <person name="Kauserud H."/>
        </authorList>
    </citation>
    <scope>NUCLEOTIDE SEQUENCE</scope>
    <source>
        <strain evidence="7">CBHHK173m</strain>
    </source>
</reference>
<evidence type="ECO:0000313" key="7">
    <source>
        <dbReference type="EMBL" id="KAJ7093895.1"/>
    </source>
</evidence>
<evidence type="ECO:0000256" key="1">
    <source>
        <dbReference type="ARBA" id="ARBA00022723"/>
    </source>
</evidence>
<dbReference type="GO" id="GO:0008270">
    <property type="term" value="F:zinc ion binding"/>
    <property type="evidence" value="ECO:0007669"/>
    <property type="project" value="UniProtKB-KW"/>
</dbReference>
<dbReference type="InterPro" id="IPR013083">
    <property type="entry name" value="Znf_RING/FYVE/PHD"/>
</dbReference>
<evidence type="ECO:0000256" key="5">
    <source>
        <dbReference type="SAM" id="Phobius"/>
    </source>
</evidence>
<keyword evidence="1" id="KW-0479">Metal-binding</keyword>
<protein>
    <recommendedName>
        <fullName evidence="6">RING-type domain-containing protein</fullName>
    </recommendedName>
</protein>
<feature type="domain" description="RING-type" evidence="6">
    <location>
        <begin position="183"/>
        <end position="240"/>
    </location>
</feature>
<evidence type="ECO:0000256" key="2">
    <source>
        <dbReference type="ARBA" id="ARBA00022771"/>
    </source>
</evidence>